<dbReference type="EMBL" id="JAWDGP010005660">
    <property type="protein sequence ID" value="KAK3754592.1"/>
    <property type="molecule type" value="Genomic_DNA"/>
</dbReference>
<dbReference type="Proteomes" id="UP001283361">
    <property type="component" value="Unassembled WGS sequence"/>
</dbReference>
<gene>
    <name evidence="2" type="ORF">RRG08_019576</name>
</gene>
<name>A0AAE0YQJ8_9GAST</name>
<comment type="caution">
    <text evidence="2">The sequence shown here is derived from an EMBL/GenBank/DDBJ whole genome shotgun (WGS) entry which is preliminary data.</text>
</comment>
<protein>
    <submittedName>
        <fullName evidence="2">Uncharacterized protein</fullName>
    </submittedName>
</protein>
<evidence type="ECO:0000256" key="1">
    <source>
        <dbReference type="SAM" id="MobiDB-lite"/>
    </source>
</evidence>
<dbReference type="AlphaFoldDB" id="A0AAE0YQJ8"/>
<accession>A0AAE0YQJ8</accession>
<proteinExistence type="predicted"/>
<keyword evidence="3" id="KW-1185">Reference proteome</keyword>
<organism evidence="2 3">
    <name type="scientific">Elysia crispata</name>
    <name type="common">lettuce slug</name>
    <dbReference type="NCBI Taxonomy" id="231223"/>
    <lineage>
        <taxon>Eukaryota</taxon>
        <taxon>Metazoa</taxon>
        <taxon>Spiralia</taxon>
        <taxon>Lophotrochozoa</taxon>
        <taxon>Mollusca</taxon>
        <taxon>Gastropoda</taxon>
        <taxon>Heterobranchia</taxon>
        <taxon>Euthyneura</taxon>
        <taxon>Panpulmonata</taxon>
        <taxon>Sacoglossa</taxon>
        <taxon>Placobranchoidea</taxon>
        <taxon>Plakobranchidae</taxon>
        <taxon>Elysia</taxon>
    </lineage>
</organism>
<reference evidence="2" key="1">
    <citation type="journal article" date="2023" name="G3 (Bethesda)">
        <title>A reference genome for the long-term kleptoplast-retaining sea slug Elysia crispata morphotype clarki.</title>
        <authorList>
            <person name="Eastman K.E."/>
            <person name="Pendleton A.L."/>
            <person name="Shaikh M.A."/>
            <person name="Suttiyut T."/>
            <person name="Ogas R."/>
            <person name="Tomko P."/>
            <person name="Gavelis G."/>
            <person name="Widhalm J.R."/>
            <person name="Wisecaver J.H."/>
        </authorList>
    </citation>
    <scope>NUCLEOTIDE SEQUENCE</scope>
    <source>
        <strain evidence="2">ECLA1</strain>
    </source>
</reference>
<sequence>MVEAHSASRHVPVNARLGEGELQPPTENHLLPQFLLLGESRLLTESSTDHHTDCATDSLNSGRDRSFFSTHTTAQIYVGRNSRISVLILGHDSLLNDQSFDVEHWRFIPCTAKLHSKQSLEPTTTNTPTSPSSFFSCLCCRPKSSSDLLAHGSYSGGVSLSVCLLVCSASQLKVQSWRPADSECRLL</sequence>
<feature type="region of interest" description="Disordered" evidence="1">
    <location>
        <begin position="1"/>
        <end position="24"/>
    </location>
</feature>
<evidence type="ECO:0000313" key="2">
    <source>
        <dbReference type="EMBL" id="KAK3754592.1"/>
    </source>
</evidence>
<evidence type="ECO:0000313" key="3">
    <source>
        <dbReference type="Proteomes" id="UP001283361"/>
    </source>
</evidence>